<dbReference type="Gene3D" id="3.40.50.2000">
    <property type="entry name" value="Glycogen Phosphorylase B"/>
    <property type="match status" value="2"/>
</dbReference>
<dbReference type="GO" id="GO:0016757">
    <property type="term" value="F:glycosyltransferase activity"/>
    <property type="evidence" value="ECO:0007669"/>
    <property type="project" value="UniProtKB-KW"/>
</dbReference>
<feature type="domain" description="Glycosyl transferase family 1" evidence="3">
    <location>
        <begin position="228"/>
        <end position="399"/>
    </location>
</feature>
<dbReference type="Pfam" id="PF00534">
    <property type="entry name" value="Glycos_transf_1"/>
    <property type="match status" value="1"/>
</dbReference>
<dbReference type="HOGENOM" id="CLU_009583_11_2_10"/>
<sequence>MDMTEKQIKNVWLVNKYAMPPKYESRLRTIKFAHYLQQMGYNVTVFGCSIMHNMNIDLINDGALYIERRYDDLRFVHVRSLSYQETAGVKRIFSEIQFHYNLVKVMKKMPKADLIVATTDALISNPILNFAHKNGIKYVKEVLDMWPDIFVDMGLISAKSAVMKYLWHRAKKNYAESDASVFSLTGCFDYIRAKSWDKEHGGPVDMRRIYYINNGVDLKDFEKWKTENTIDDEDLKSDKKKVIYLGSIRLVNNVAQLVRAAEKMKDLEDTIFLIYGDGDDRESLIQYCKEHNLWNVKFKAKWTDPKYVPFILSKSYLNILNYISSDFAKYGISSSKMFQYMASGRPMVCNINLPQCPITNNKIGIAHEMKDENDYAAAIRSLLELPSEEYNAMCKRAQETAKIYDYEYLTKQMVQVIKKIEDQ</sequence>
<dbReference type="SUPFAM" id="SSF53756">
    <property type="entry name" value="UDP-Glycosyltransferase/glycogen phosphorylase"/>
    <property type="match status" value="1"/>
</dbReference>
<protein>
    <submittedName>
        <fullName evidence="4">Putative glycosyl transferase</fullName>
    </submittedName>
</protein>
<dbReference type="CDD" id="cd03794">
    <property type="entry name" value="GT4_WbuB-like"/>
    <property type="match status" value="1"/>
</dbReference>
<dbReference type="Proteomes" id="UP000008560">
    <property type="component" value="Chromosome"/>
</dbReference>
<reference evidence="4 5" key="1">
    <citation type="journal article" date="2010" name="Microbiology">
        <title>Twenty-eight divergent polysaccharide loci specifying within- and amongst-strain capsule diversity in three strains of Bacteroides fragilis.</title>
        <authorList>
            <person name="Patrick S."/>
            <person name="Blakely G.W."/>
            <person name="Houston S."/>
            <person name="Moore J."/>
            <person name="Abratt V.R."/>
            <person name="Bertalan M."/>
            <person name="Cerdeno-Tarraga A.M."/>
            <person name="Quail M.A."/>
            <person name="Corton N."/>
            <person name="Corton C."/>
            <person name="Bignell A."/>
            <person name="Barron A."/>
            <person name="Clark L."/>
            <person name="Bentley S.D."/>
            <person name="Parkhill J."/>
        </authorList>
    </citation>
    <scope>NUCLEOTIDE SEQUENCE [LARGE SCALE GENOMIC DNA]</scope>
    <source>
        <strain evidence="4 5">638R</strain>
    </source>
</reference>
<gene>
    <name evidence="4" type="ordered locus">BF638R_1453</name>
</gene>
<dbReference type="KEGG" id="bfg:BF638R_1453"/>
<dbReference type="PANTHER" id="PTHR12526:SF629">
    <property type="entry name" value="TEICHURONIC ACID BIOSYNTHESIS GLYCOSYLTRANSFERASE TUAH-RELATED"/>
    <property type="match status" value="1"/>
</dbReference>
<evidence type="ECO:0000256" key="2">
    <source>
        <dbReference type="ARBA" id="ARBA00022679"/>
    </source>
</evidence>
<dbReference type="AlphaFoldDB" id="E1WSQ6"/>
<organism evidence="4 5">
    <name type="scientific">Bacteroides fragilis (strain 638R)</name>
    <dbReference type="NCBI Taxonomy" id="862962"/>
    <lineage>
        <taxon>Bacteria</taxon>
        <taxon>Pseudomonadati</taxon>
        <taxon>Bacteroidota</taxon>
        <taxon>Bacteroidia</taxon>
        <taxon>Bacteroidales</taxon>
        <taxon>Bacteroidaceae</taxon>
        <taxon>Bacteroides</taxon>
    </lineage>
</organism>
<accession>E1WSQ6</accession>
<dbReference type="EMBL" id="FQ312004">
    <property type="protein sequence ID" value="CBW21991.1"/>
    <property type="molecule type" value="Genomic_DNA"/>
</dbReference>
<name>E1WSQ6_BACF6</name>
<dbReference type="PATRIC" id="fig|862962.3.peg.1465"/>
<dbReference type="PANTHER" id="PTHR12526">
    <property type="entry name" value="GLYCOSYLTRANSFERASE"/>
    <property type="match status" value="1"/>
</dbReference>
<evidence type="ECO:0000256" key="1">
    <source>
        <dbReference type="ARBA" id="ARBA00022676"/>
    </source>
</evidence>
<evidence type="ECO:0000313" key="4">
    <source>
        <dbReference type="EMBL" id="CBW21991.1"/>
    </source>
</evidence>
<keyword evidence="2 4" id="KW-0808">Transferase</keyword>
<dbReference type="CAZy" id="GT4">
    <property type="family name" value="Glycosyltransferase Family 4"/>
</dbReference>
<evidence type="ECO:0000313" key="5">
    <source>
        <dbReference type="Proteomes" id="UP000008560"/>
    </source>
</evidence>
<dbReference type="InterPro" id="IPR001296">
    <property type="entry name" value="Glyco_trans_1"/>
</dbReference>
<evidence type="ECO:0000259" key="3">
    <source>
        <dbReference type="Pfam" id="PF00534"/>
    </source>
</evidence>
<proteinExistence type="predicted"/>
<keyword evidence="1" id="KW-0328">Glycosyltransferase</keyword>